<dbReference type="STRING" id="1658174.A0A1J9R4Y7"/>
<evidence type="ECO:0000256" key="6">
    <source>
        <dbReference type="ARBA" id="ARBA00022927"/>
    </source>
</evidence>
<proteinExistence type="inferred from homology"/>
<dbReference type="GO" id="GO:0001405">
    <property type="term" value="C:PAM complex, Tim23 associated import motor"/>
    <property type="evidence" value="ECO:0007669"/>
    <property type="project" value="UniProtKB-UniRule"/>
</dbReference>
<dbReference type="OrthoDB" id="5970083at2759"/>
<comment type="caution">
    <text evidence="14">The sequence shown here is derived from an EMBL/GenBank/DDBJ whole genome shotgun (WGS) entry which is preliminary data.</text>
</comment>
<keyword evidence="3 12" id="KW-0813">Transport</keyword>
<feature type="transmembrane region" description="Helical" evidence="12">
    <location>
        <begin position="205"/>
        <end position="228"/>
    </location>
</feature>
<dbReference type="PANTHER" id="PTHR28021:SF1">
    <property type="entry name" value="PRESEQUENCE TRANSLOCATED-ASSOCIATED MOTOR SUBUNIT PAM17, MITOCHONDRIAL"/>
    <property type="match status" value="1"/>
</dbReference>
<evidence type="ECO:0000256" key="7">
    <source>
        <dbReference type="ARBA" id="ARBA00022946"/>
    </source>
</evidence>
<keyword evidence="15" id="KW-1185">Reference proteome</keyword>
<evidence type="ECO:0000256" key="8">
    <source>
        <dbReference type="ARBA" id="ARBA00022989"/>
    </source>
</evidence>
<evidence type="ECO:0000256" key="11">
    <source>
        <dbReference type="ARBA" id="ARBA00023136"/>
    </source>
</evidence>
<dbReference type="GO" id="GO:0030150">
    <property type="term" value="P:protein import into mitochondrial matrix"/>
    <property type="evidence" value="ECO:0007669"/>
    <property type="project" value="UniProtKB-UniRule"/>
</dbReference>
<dbReference type="VEuPathDB" id="FungiDB:ACJ73_01193"/>
<evidence type="ECO:0000256" key="3">
    <source>
        <dbReference type="ARBA" id="ARBA00022448"/>
    </source>
</evidence>
<protein>
    <recommendedName>
        <fullName evidence="12">Presequence translocated-associated motor subunit PAM17</fullName>
    </recommendedName>
</protein>
<keyword evidence="9 12" id="KW-0811">Translocation</keyword>
<sequence length="298" mass="32134">MHLTVINGPFRTAVLGSRIPCSLSPFILTSTSNTAGAPSSGSSFPTLHLQCKYSTARSPRAQQPQQQKRHASTRCSGQSLFKFQQNPGSRVPERSTSALLPASAAANTTTPLRAATTRKSSTQAPSSSSGSSSGSSSAYSSTSPDNLPLDWNSFFRLRASRRKYSLVSSIIASVFSTAGGVQVLAANNMDTIGAQALGLDPFIVLGLATASCAALGWLLGPILGNSLWGLVHRKYKASVAVKEKEFYSRIKRFRVDPSANSYSNPVPDYYGEKIGSIQGYRQWLKDQRAFNRKKRNFL</sequence>
<reference evidence="14 15" key="1">
    <citation type="submission" date="2015-08" db="EMBL/GenBank/DDBJ databases">
        <title>Emmonsia species relationships and genome sequence.</title>
        <authorList>
            <person name="Cuomo C.A."/>
            <person name="Schwartz I.S."/>
            <person name="Kenyon C."/>
            <person name="De Hoog G.S."/>
            <person name="Govender N.P."/>
            <person name="Botha A."/>
            <person name="Moreno L."/>
            <person name="De Vries M."/>
            <person name="Munoz J.F."/>
            <person name="Stielow J.B."/>
        </authorList>
    </citation>
    <scope>NUCLEOTIDE SEQUENCE [LARGE SCALE GENOMIC DNA]</scope>
    <source>
        <strain evidence="14 15">EI222</strain>
    </source>
</reference>
<dbReference type="InterPro" id="IPR013875">
    <property type="entry name" value="Pam17"/>
</dbReference>
<feature type="compositionally biased region" description="Low complexity" evidence="13">
    <location>
        <begin position="95"/>
        <end position="112"/>
    </location>
</feature>
<evidence type="ECO:0000313" key="14">
    <source>
        <dbReference type="EMBL" id="OJD27419.1"/>
    </source>
</evidence>
<feature type="compositionally biased region" description="Low complexity" evidence="13">
    <location>
        <begin position="120"/>
        <end position="144"/>
    </location>
</feature>
<evidence type="ECO:0000256" key="2">
    <source>
        <dbReference type="ARBA" id="ARBA00006837"/>
    </source>
</evidence>
<keyword evidence="11 12" id="KW-0472">Membrane</keyword>
<evidence type="ECO:0000313" key="15">
    <source>
        <dbReference type="Proteomes" id="UP000242791"/>
    </source>
</evidence>
<gene>
    <name evidence="14" type="ORF">ACJ73_01193</name>
</gene>
<keyword evidence="6 12" id="KW-0653">Protein transport</keyword>
<comment type="function">
    <text evidence="12">Component of the PAM complex, a complex required for the translocation of transit peptide-containing proteins from the inner membrane into the mitochondrial matrix in an ATP-dependent manner.</text>
</comment>
<dbReference type="EMBL" id="LGTZ01000101">
    <property type="protein sequence ID" value="OJD27419.1"/>
    <property type="molecule type" value="Genomic_DNA"/>
</dbReference>
<dbReference type="PANTHER" id="PTHR28021">
    <property type="entry name" value="PRESEQUENCE TRANSLOCATED-ASSOCIATED MOTOR SUBUNIT PAM17, MITOCHONDRIAL"/>
    <property type="match status" value="1"/>
</dbReference>
<keyword evidence="10 12" id="KW-0496">Mitochondrion</keyword>
<evidence type="ECO:0000256" key="4">
    <source>
        <dbReference type="ARBA" id="ARBA00022692"/>
    </source>
</evidence>
<comment type="similarity">
    <text evidence="2 12">Belongs to the PAM17 family.</text>
</comment>
<feature type="region of interest" description="Disordered" evidence="13">
    <location>
        <begin position="54"/>
        <end position="144"/>
    </location>
</feature>
<feature type="transmembrane region" description="Helical" evidence="12">
    <location>
        <begin position="164"/>
        <end position="185"/>
    </location>
</feature>
<dbReference type="Proteomes" id="UP000242791">
    <property type="component" value="Unassembled WGS sequence"/>
</dbReference>
<keyword evidence="5 12" id="KW-0999">Mitochondrion inner membrane</keyword>
<comment type="subcellular location">
    <subcellularLocation>
        <location evidence="1 12">Mitochondrion inner membrane</location>
        <topology evidence="1 12">Multi-pass membrane protein</topology>
    </subcellularLocation>
</comment>
<organism evidence="14 15">
    <name type="scientific">Blastomyces percursus</name>
    <dbReference type="NCBI Taxonomy" id="1658174"/>
    <lineage>
        <taxon>Eukaryota</taxon>
        <taxon>Fungi</taxon>
        <taxon>Dikarya</taxon>
        <taxon>Ascomycota</taxon>
        <taxon>Pezizomycotina</taxon>
        <taxon>Eurotiomycetes</taxon>
        <taxon>Eurotiomycetidae</taxon>
        <taxon>Onygenales</taxon>
        <taxon>Ajellomycetaceae</taxon>
        <taxon>Blastomyces</taxon>
    </lineage>
</organism>
<evidence type="ECO:0000256" key="12">
    <source>
        <dbReference type="RuleBase" id="RU367146"/>
    </source>
</evidence>
<evidence type="ECO:0000256" key="9">
    <source>
        <dbReference type="ARBA" id="ARBA00023010"/>
    </source>
</evidence>
<accession>A0A1J9R4Y7</accession>
<dbReference type="AlphaFoldDB" id="A0A1J9R4Y7"/>
<keyword evidence="7" id="KW-0809">Transit peptide</keyword>
<keyword evidence="4 12" id="KW-0812">Transmembrane</keyword>
<evidence type="ECO:0000256" key="10">
    <source>
        <dbReference type="ARBA" id="ARBA00023128"/>
    </source>
</evidence>
<comment type="subunit">
    <text evidence="12">Component of the PAM complex.</text>
</comment>
<dbReference type="Pfam" id="PF08566">
    <property type="entry name" value="Pam17"/>
    <property type="match status" value="1"/>
</dbReference>
<evidence type="ECO:0000256" key="13">
    <source>
        <dbReference type="SAM" id="MobiDB-lite"/>
    </source>
</evidence>
<keyword evidence="8 12" id="KW-1133">Transmembrane helix</keyword>
<name>A0A1J9R4Y7_9EURO</name>
<evidence type="ECO:0000256" key="5">
    <source>
        <dbReference type="ARBA" id="ARBA00022792"/>
    </source>
</evidence>
<evidence type="ECO:0000256" key="1">
    <source>
        <dbReference type="ARBA" id="ARBA00004448"/>
    </source>
</evidence>
<feature type="compositionally biased region" description="Polar residues" evidence="13">
    <location>
        <begin position="73"/>
        <end position="88"/>
    </location>
</feature>